<dbReference type="PROSITE" id="PS50162">
    <property type="entry name" value="RECA_2"/>
    <property type="match status" value="1"/>
</dbReference>
<dbReference type="InterPro" id="IPR036226">
    <property type="entry name" value="LipOase_C_sf"/>
</dbReference>
<dbReference type="SUPFAM" id="SSF49723">
    <property type="entry name" value="Lipase/lipooxygenase domain (PLAT/LH2 domain)"/>
    <property type="match status" value="1"/>
</dbReference>
<feature type="domain" description="Lipoxygenase" evidence="7">
    <location>
        <begin position="449"/>
        <end position="1192"/>
    </location>
</feature>
<keyword evidence="4" id="KW-0444">Lipid biosynthesis</keyword>
<dbReference type="InterPro" id="IPR000907">
    <property type="entry name" value="LipOase"/>
</dbReference>
<feature type="domain" description="RecA family profile 1" evidence="6">
    <location>
        <begin position="19"/>
        <end position="222"/>
    </location>
</feature>
<keyword evidence="3" id="KW-0560">Oxidoreductase</keyword>
<dbReference type="Gene3D" id="2.60.60.20">
    <property type="entry name" value="PLAT/LH2 domain"/>
    <property type="match status" value="1"/>
</dbReference>
<keyword evidence="9" id="KW-1185">Reference proteome</keyword>
<dbReference type="InterPro" id="IPR020588">
    <property type="entry name" value="RecA_ATP-bd"/>
</dbReference>
<organism evidence="8 9">
    <name type="scientific">Coccomyxa subellipsoidea</name>
    <dbReference type="NCBI Taxonomy" id="248742"/>
    <lineage>
        <taxon>Eukaryota</taxon>
        <taxon>Viridiplantae</taxon>
        <taxon>Chlorophyta</taxon>
        <taxon>core chlorophytes</taxon>
        <taxon>Trebouxiophyceae</taxon>
        <taxon>Trebouxiophyceae incertae sedis</taxon>
        <taxon>Coccomyxaceae</taxon>
        <taxon>Coccomyxa</taxon>
    </lineage>
</organism>
<accession>A0ABR2YTX4</accession>
<evidence type="ECO:0000259" key="7">
    <source>
        <dbReference type="PROSITE" id="PS51393"/>
    </source>
</evidence>
<dbReference type="InterPro" id="IPR020834">
    <property type="entry name" value="LipOase_CS"/>
</dbReference>
<proteinExistence type="inferred from homology"/>
<comment type="caution">
    <text evidence="8">The sequence shown here is derived from an EMBL/GenBank/DDBJ whole genome shotgun (WGS) entry which is preliminary data.</text>
</comment>
<dbReference type="SUPFAM" id="SSF52540">
    <property type="entry name" value="P-loop containing nucleoside triphosphate hydrolases"/>
    <property type="match status" value="1"/>
</dbReference>
<dbReference type="InterPro" id="IPR027417">
    <property type="entry name" value="P-loop_NTPase"/>
</dbReference>
<evidence type="ECO:0000259" key="6">
    <source>
        <dbReference type="PROSITE" id="PS50162"/>
    </source>
</evidence>
<feature type="region of interest" description="Disordered" evidence="5">
    <location>
        <begin position="1145"/>
        <end position="1166"/>
    </location>
</feature>
<comment type="similarity">
    <text evidence="4">Belongs to the lipoxygenase family.</text>
</comment>
<dbReference type="EC" id="1.13.11.-" evidence="4"/>
<dbReference type="PROSITE" id="PS00081">
    <property type="entry name" value="LIPOXYGENASE_2"/>
    <property type="match status" value="1"/>
</dbReference>
<comment type="function">
    <text evidence="4">Plant lipoxygenase may be involved in a number of diverse aspects of plant physiology including growth and development, pest resistance, and senescence or responses to wounding.</text>
</comment>
<protein>
    <recommendedName>
        <fullName evidence="4">Lipoxygenase</fullName>
        <ecNumber evidence="4">1.13.11.-</ecNumber>
    </recommendedName>
</protein>
<gene>
    <name evidence="8" type="ORF">WJX75_007630</name>
</gene>
<dbReference type="CDD" id="cd19490">
    <property type="entry name" value="XRCC2"/>
    <property type="match status" value="1"/>
</dbReference>
<dbReference type="Gene3D" id="1.20.245.10">
    <property type="entry name" value="Lipoxygenase-1, Domain 5"/>
    <property type="match status" value="1"/>
</dbReference>
<dbReference type="Gene3D" id="3.40.50.300">
    <property type="entry name" value="P-loop containing nucleotide triphosphate hydrolases"/>
    <property type="match status" value="1"/>
</dbReference>
<keyword evidence="4" id="KW-0443">Lipid metabolism</keyword>
<evidence type="ECO:0000313" key="9">
    <source>
        <dbReference type="Proteomes" id="UP001491310"/>
    </source>
</evidence>
<comment type="pathway">
    <text evidence="4">Lipid metabolism; oxylipin biosynthesis.</text>
</comment>
<dbReference type="PROSITE" id="PS51393">
    <property type="entry name" value="LIPOXYGENASE_3"/>
    <property type="match status" value="1"/>
</dbReference>
<keyword evidence="4" id="KW-0925">Oxylipin biosynthesis</keyword>
<dbReference type="PRINTS" id="PR00468">
    <property type="entry name" value="PLTLPOXGNASE"/>
</dbReference>
<dbReference type="InterPro" id="IPR001246">
    <property type="entry name" value="LipOase_plant"/>
</dbReference>
<evidence type="ECO:0000313" key="8">
    <source>
        <dbReference type="EMBL" id="KAK9915324.1"/>
    </source>
</evidence>
<dbReference type="PANTHER" id="PTHR11771">
    <property type="entry name" value="LIPOXYGENASE"/>
    <property type="match status" value="1"/>
</dbReference>
<reference evidence="8 9" key="1">
    <citation type="journal article" date="2024" name="Nat. Commun.">
        <title>Phylogenomics reveals the evolutionary origins of lichenization in chlorophyte algae.</title>
        <authorList>
            <person name="Puginier C."/>
            <person name="Libourel C."/>
            <person name="Otte J."/>
            <person name="Skaloud P."/>
            <person name="Haon M."/>
            <person name="Grisel S."/>
            <person name="Petersen M."/>
            <person name="Berrin J.G."/>
            <person name="Delaux P.M."/>
            <person name="Dal Grande F."/>
            <person name="Keller J."/>
        </authorList>
    </citation>
    <scope>NUCLEOTIDE SEQUENCE [LARGE SCALE GENOMIC DNA]</scope>
    <source>
        <strain evidence="8 9">SAG 216-7</strain>
    </source>
</reference>
<keyword evidence="4" id="KW-0276">Fatty acid metabolism</keyword>
<dbReference type="Proteomes" id="UP001491310">
    <property type="component" value="Unassembled WGS sequence"/>
</dbReference>
<evidence type="ECO:0000256" key="4">
    <source>
        <dbReference type="RuleBase" id="RU003975"/>
    </source>
</evidence>
<feature type="region of interest" description="Disordered" evidence="5">
    <location>
        <begin position="516"/>
        <end position="536"/>
    </location>
</feature>
<dbReference type="InterPro" id="IPR036392">
    <property type="entry name" value="PLAT/LH2_dom_sf"/>
</dbReference>
<dbReference type="Gene3D" id="3.10.450.60">
    <property type="match status" value="1"/>
</dbReference>
<keyword evidence="2" id="KW-0223">Dioxygenase</keyword>
<dbReference type="SUPFAM" id="SSF48484">
    <property type="entry name" value="Lipoxigenase"/>
    <property type="match status" value="1"/>
</dbReference>
<dbReference type="InterPro" id="IPR013819">
    <property type="entry name" value="LipOase_C"/>
</dbReference>
<evidence type="ECO:0000256" key="3">
    <source>
        <dbReference type="ARBA" id="ARBA00023002"/>
    </source>
</evidence>
<dbReference type="Pfam" id="PF00305">
    <property type="entry name" value="Lipoxygenase"/>
    <property type="match status" value="2"/>
</dbReference>
<keyword evidence="1" id="KW-0479">Metal-binding</keyword>
<evidence type="ECO:0000256" key="2">
    <source>
        <dbReference type="ARBA" id="ARBA00022964"/>
    </source>
</evidence>
<name>A0ABR2YTX4_9CHLO</name>
<keyword evidence="4" id="KW-0275">Fatty acid biosynthesis</keyword>
<dbReference type="Gene3D" id="4.10.375.10">
    <property type="entry name" value="Lipoxygenase-1, Domain 2"/>
    <property type="match status" value="1"/>
</dbReference>
<sequence length="1192" mass="131386">MSHLLAFLQPDETAAQLIARTQVEPVSTGLFFASLLRPGQVLEICGPSGSAKSEVLIQVAAARILPKNVRGEQLGSGENVVLFDLDRTFDTLRLYQVVAGRLRSIVSNHPSREEEVIAAAEECLQRLHVVLCSSSFSFLASLKTCSALLDKLQRRGGTQLLLVDNVAAFYWLDRASQPLPACAADPTRDAHLGLQQAHACIAAELQALMRTHRLAVIATKQAVLSASSSAFDRTEAVDVWAHREFLPKAWQEIVTMRLLLRGPSLTELGGSGPRPSFAVKWQMPYSDRIENFQLSGPGGPINQTLKSRVIVAAATWELEVKLHADYTGEDIGKPDLDVTFVAADGGGANSAPVDTAHFNSKSWTLPQKVNNFSRTGVILSGEAPLPDDFGTPGALIVTKKPQNKNIDHVYIEQLRAWPKGADPSTGVQFLSNSWVHDAAPDRIFFTGAPTLPSQTPPGLQALRQKELQNLRGNPNDDSERKIPDRIYAYDVYNDLGGKDAATNAANRRPILGKGRGGTLSYPRRLRTGRPLDQYNDEANPVGKPWLPLDEMFFASKLDEFNGGTVYSVGAAASSVVSQLFDAKPEITKFASFDAVDRLYARDIIKAPVPAGKSAVTDNIDDSPFTFAPDKLREAFENFPQELRDKISQRLRDQSAHPSLLARILDKLGIVNPLKEKVEEFMQGLVATWPLPLVRDGRQITYQSDEEVGRQAVAGCNPFTIQLADEKFLSITKVTDDHLKGLLDGLTLKEAVSEGRLFWQDYYSVLADQIAPRVKDYPGTGHQYAGRGLFFKRETGALPIVAIELKEPNTNDIRVFTPTNVRLEVWQLAKAVYSTLDSASHQLVSHFGETHAVMEPFAIATRRQLSAMHPVYQLMQPHFRYTFNINSNARGSLINANGVVEKVFTPGPLSMELSARVYGDLWKFEEQGLPGDLISRGIAKRVGNKLELLLDDYPFAEDGLLVWNALEEYFTEYLNLYYSDSGADGKPKVTDDVELTAWYKEVLEEGHPDKKDGWIKLTDIPSLVQILATIAWVGSAHHAAVNFGQYAYSGYMPNKASFVSHAIPAPGSSEEKALLDDFEFEFLRTLSDPIRAVQTMLLTKLLSNHAQDEEYLAGPQTDWITDPKAVALRKKFEDALAAAEQEMIRRNADPGSRARHSPAGAPYRLMYPSVKTDPPTAENQGMTGCGIPYSVSI</sequence>
<evidence type="ECO:0000256" key="5">
    <source>
        <dbReference type="SAM" id="MobiDB-lite"/>
    </source>
</evidence>
<evidence type="ECO:0000256" key="1">
    <source>
        <dbReference type="ARBA" id="ARBA00022723"/>
    </source>
</evidence>
<dbReference type="EMBL" id="JALJOT010000005">
    <property type="protein sequence ID" value="KAK9915324.1"/>
    <property type="molecule type" value="Genomic_DNA"/>
</dbReference>
<dbReference type="PRINTS" id="PR00087">
    <property type="entry name" value="LIPOXYGENASE"/>
</dbReference>